<evidence type="ECO:0000256" key="8">
    <source>
        <dbReference type="SAM" id="Phobius"/>
    </source>
</evidence>
<keyword evidence="4" id="KW-1003">Cell membrane</keyword>
<dbReference type="NCBIfam" id="TIGR00797">
    <property type="entry name" value="matE"/>
    <property type="match status" value="1"/>
</dbReference>
<evidence type="ECO:0000256" key="5">
    <source>
        <dbReference type="ARBA" id="ARBA00022692"/>
    </source>
</evidence>
<dbReference type="GO" id="GO:0015297">
    <property type="term" value="F:antiporter activity"/>
    <property type="evidence" value="ECO:0007669"/>
    <property type="project" value="InterPro"/>
</dbReference>
<keyword evidence="10" id="KW-1185">Reference proteome</keyword>
<keyword evidence="6 8" id="KW-1133">Transmembrane helix</keyword>
<protein>
    <submittedName>
        <fullName evidence="9">Putative MATE family efflux protein</fullName>
    </submittedName>
</protein>
<reference evidence="9 10" key="1">
    <citation type="submission" date="2020-07" db="EMBL/GenBank/DDBJ databases">
        <title>Sequencing the genomes of 1000 actinobacteria strains.</title>
        <authorList>
            <person name="Klenk H.-P."/>
        </authorList>
    </citation>
    <scope>NUCLEOTIDE SEQUENCE [LARGE SCALE GENOMIC DNA]</scope>
    <source>
        <strain evidence="9 10">DSM 26474</strain>
    </source>
</reference>
<sequence length="439" mass="44087">MPSLDRDILRLAVPALGALVAEPLFLLTDTALVGHLGETELAGLGVASTLLQTAVGLLIFLAYATTPAVARRLGAGDRPGAVKAGIDGMWLALGIGVLLALVAWPLAAPLVGLFGSTAAVSAEATTYLTVSLIGLPGMLVVIAATGLLRGLQDTRTPLVVAVSGFAVNAALNALLIYGAGWGIAGSAAGTVLAQWGMAAVYVVMAVRAARASGLSLRPGLDGVSGAALAGGWLLLRTASLRTALVASVVVATSLGVTELAAFQIALTVFSTLAFILDALAIAGQALVGHSLGADEVDRVHAVTGRLIRWGIGSGVVLGVLVAAVAPFAGPVFSSSPEVQQAVTATLLTMAVGIPLAGFVFVLDGVLIGAGDARYLALAGLVTLVAYLPLLIVVDVVRPPGVAGLVWLWVAFGFGYIGARALTLGLRARGSRWIVTGAPA</sequence>
<keyword evidence="3" id="KW-0813">Transport</keyword>
<feature type="transmembrane region" description="Helical" evidence="8">
    <location>
        <begin position="374"/>
        <end position="393"/>
    </location>
</feature>
<comment type="similarity">
    <text evidence="2">Belongs to the multi antimicrobial extrusion (MATE) (TC 2.A.66.1) family.</text>
</comment>
<dbReference type="InterPro" id="IPR044644">
    <property type="entry name" value="DinF-like"/>
</dbReference>
<feature type="transmembrane region" description="Helical" evidence="8">
    <location>
        <begin position="12"/>
        <end position="35"/>
    </location>
</feature>
<keyword evidence="7 8" id="KW-0472">Membrane</keyword>
<feature type="transmembrane region" description="Helical" evidence="8">
    <location>
        <begin position="183"/>
        <end position="206"/>
    </location>
</feature>
<feature type="transmembrane region" description="Helical" evidence="8">
    <location>
        <begin position="260"/>
        <end position="286"/>
    </location>
</feature>
<dbReference type="PANTHER" id="PTHR42893:SF46">
    <property type="entry name" value="PROTEIN DETOXIFICATION 44, CHLOROPLASTIC"/>
    <property type="match status" value="1"/>
</dbReference>
<evidence type="ECO:0000256" key="1">
    <source>
        <dbReference type="ARBA" id="ARBA00004651"/>
    </source>
</evidence>
<dbReference type="Proteomes" id="UP000549913">
    <property type="component" value="Unassembled WGS sequence"/>
</dbReference>
<feature type="transmembrane region" description="Helical" evidence="8">
    <location>
        <begin position="41"/>
        <end position="63"/>
    </location>
</feature>
<evidence type="ECO:0000256" key="3">
    <source>
        <dbReference type="ARBA" id="ARBA00022448"/>
    </source>
</evidence>
<feature type="transmembrane region" description="Helical" evidence="8">
    <location>
        <begin position="341"/>
        <end position="362"/>
    </location>
</feature>
<dbReference type="RefSeq" id="WP_179546926.1">
    <property type="nucleotide sequence ID" value="NZ_BSEW01000001.1"/>
</dbReference>
<evidence type="ECO:0000256" key="6">
    <source>
        <dbReference type="ARBA" id="ARBA00022989"/>
    </source>
</evidence>
<evidence type="ECO:0000256" key="7">
    <source>
        <dbReference type="ARBA" id="ARBA00023136"/>
    </source>
</evidence>
<gene>
    <name evidence="9" type="ORF">BJ984_000797</name>
</gene>
<evidence type="ECO:0000256" key="4">
    <source>
        <dbReference type="ARBA" id="ARBA00022475"/>
    </source>
</evidence>
<dbReference type="AlphaFoldDB" id="A0A852SLY5"/>
<dbReference type="Pfam" id="PF01554">
    <property type="entry name" value="MatE"/>
    <property type="match status" value="2"/>
</dbReference>
<dbReference type="InterPro" id="IPR048279">
    <property type="entry name" value="MdtK-like"/>
</dbReference>
<feature type="transmembrane region" description="Helical" evidence="8">
    <location>
        <begin position="127"/>
        <end position="151"/>
    </location>
</feature>
<dbReference type="CDD" id="cd13136">
    <property type="entry name" value="MATE_DinF_like"/>
    <property type="match status" value="1"/>
</dbReference>
<dbReference type="InterPro" id="IPR002528">
    <property type="entry name" value="MATE_fam"/>
</dbReference>
<name>A0A852SLY5_9MICO</name>
<feature type="transmembrane region" description="Helical" evidence="8">
    <location>
        <begin position="306"/>
        <end position="329"/>
    </location>
</feature>
<evidence type="ECO:0000313" key="9">
    <source>
        <dbReference type="EMBL" id="NYD69639.1"/>
    </source>
</evidence>
<feature type="transmembrane region" description="Helical" evidence="8">
    <location>
        <begin position="84"/>
        <end position="107"/>
    </location>
</feature>
<proteinExistence type="inferred from homology"/>
<evidence type="ECO:0000313" key="10">
    <source>
        <dbReference type="Proteomes" id="UP000549913"/>
    </source>
</evidence>
<dbReference type="PANTHER" id="PTHR42893">
    <property type="entry name" value="PROTEIN DETOXIFICATION 44, CHLOROPLASTIC-RELATED"/>
    <property type="match status" value="1"/>
</dbReference>
<feature type="transmembrane region" description="Helical" evidence="8">
    <location>
        <begin position="158"/>
        <end position="177"/>
    </location>
</feature>
<dbReference type="GO" id="GO:0042910">
    <property type="term" value="F:xenobiotic transmembrane transporter activity"/>
    <property type="evidence" value="ECO:0007669"/>
    <property type="project" value="InterPro"/>
</dbReference>
<organism evidence="9 10">
    <name type="scientific">Herbiconiux flava</name>
    <dbReference type="NCBI Taxonomy" id="881268"/>
    <lineage>
        <taxon>Bacteria</taxon>
        <taxon>Bacillati</taxon>
        <taxon>Actinomycetota</taxon>
        <taxon>Actinomycetes</taxon>
        <taxon>Micrococcales</taxon>
        <taxon>Microbacteriaceae</taxon>
        <taxon>Herbiconiux</taxon>
    </lineage>
</organism>
<feature type="transmembrane region" description="Helical" evidence="8">
    <location>
        <begin position="405"/>
        <end position="425"/>
    </location>
</feature>
<comment type="subcellular location">
    <subcellularLocation>
        <location evidence="1">Cell membrane</location>
        <topology evidence="1">Multi-pass membrane protein</topology>
    </subcellularLocation>
</comment>
<keyword evidence="5 8" id="KW-0812">Transmembrane</keyword>
<comment type="caution">
    <text evidence="9">The sequence shown here is derived from an EMBL/GenBank/DDBJ whole genome shotgun (WGS) entry which is preliminary data.</text>
</comment>
<dbReference type="EMBL" id="JACCBM010000001">
    <property type="protein sequence ID" value="NYD69639.1"/>
    <property type="molecule type" value="Genomic_DNA"/>
</dbReference>
<dbReference type="GO" id="GO:0005886">
    <property type="term" value="C:plasma membrane"/>
    <property type="evidence" value="ECO:0007669"/>
    <property type="project" value="UniProtKB-SubCell"/>
</dbReference>
<dbReference type="PIRSF" id="PIRSF006603">
    <property type="entry name" value="DinF"/>
    <property type="match status" value="1"/>
</dbReference>
<evidence type="ECO:0000256" key="2">
    <source>
        <dbReference type="ARBA" id="ARBA00010199"/>
    </source>
</evidence>
<accession>A0A852SLY5</accession>